<dbReference type="EMBL" id="MHBZ01000031">
    <property type="protein sequence ID" value="OGY10669.1"/>
    <property type="molecule type" value="Genomic_DNA"/>
</dbReference>
<dbReference type="AlphaFoldDB" id="A0A1G1V5N1"/>
<name>A0A1G1V5N1_9BACT</name>
<reference evidence="2 3" key="1">
    <citation type="journal article" date="2016" name="Nat. Commun.">
        <title>Thousands of microbial genomes shed light on interconnected biogeochemical processes in an aquifer system.</title>
        <authorList>
            <person name="Anantharaman K."/>
            <person name="Brown C.T."/>
            <person name="Hug L.A."/>
            <person name="Sharon I."/>
            <person name="Castelle C.J."/>
            <person name="Probst A.J."/>
            <person name="Thomas B.C."/>
            <person name="Singh A."/>
            <person name="Wilkins M.J."/>
            <person name="Karaoz U."/>
            <person name="Brodie E.L."/>
            <person name="Williams K.H."/>
            <person name="Hubbard S.S."/>
            <person name="Banfield J.F."/>
        </authorList>
    </citation>
    <scope>NUCLEOTIDE SEQUENCE [LARGE SCALE GENOMIC DNA]</scope>
</reference>
<evidence type="ECO:0000313" key="3">
    <source>
        <dbReference type="Proteomes" id="UP000178319"/>
    </source>
</evidence>
<dbReference type="STRING" id="1797516.A3D26_00715"/>
<gene>
    <name evidence="2" type="ORF">A3D26_00715</name>
</gene>
<dbReference type="Proteomes" id="UP000178319">
    <property type="component" value="Unassembled WGS sequence"/>
</dbReference>
<comment type="caution">
    <text evidence="2">The sequence shown here is derived from an EMBL/GenBank/DDBJ whole genome shotgun (WGS) entry which is preliminary data.</text>
</comment>
<organism evidence="2 3">
    <name type="scientific">Candidatus Blackburnbacteria bacterium RIFCSPHIGHO2_02_FULL_44_20</name>
    <dbReference type="NCBI Taxonomy" id="1797516"/>
    <lineage>
        <taxon>Bacteria</taxon>
        <taxon>Candidatus Blackburniibacteriota</taxon>
    </lineage>
</organism>
<sequence length="73" mass="8510">MIQIILIVWFGLVVLAFICLLFLIRLTIVDEADQATEGPGRSIIPRRITTEDWLRQFGVPLAVWRHLPRERLN</sequence>
<accession>A0A1G1V5N1</accession>
<evidence type="ECO:0000256" key="1">
    <source>
        <dbReference type="SAM" id="Phobius"/>
    </source>
</evidence>
<protein>
    <submittedName>
        <fullName evidence="2">Uncharacterized protein</fullName>
    </submittedName>
</protein>
<keyword evidence="1" id="KW-0472">Membrane</keyword>
<evidence type="ECO:0000313" key="2">
    <source>
        <dbReference type="EMBL" id="OGY10669.1"/>
    </source>
</evidence>
<keyword evidence="1" id="KW-1133">Transmembrane helix</keyword>
<feature type="transmembrane region" description="Helical" evidence="1">
    <location>
        <begin position="6"/>
        <end position="24"/>
    </location>
</feature>
<proteinExistence type="predicted"/>
<keyword evidence="1" id="KW-0812">Transmembrane</keyword>